<evidence type="ECO:0000259" key="2">
    <source>
        <dbReference type="Pfam" id="PF14344"/>
    </source>
</evidence>
<name>A0A832I2K6_UNCEI</name>
<dbReference type="Pfam" id="PF14344">
    <property type="entry name" value="DUF4397"/>
    <property type="match status" value="1"/>
</dbReference>
<evidence type="ECO:0000256" key="1">
    <source>
        <dbReference type="SAM" id="MobiDB-lite"/>
    </source>
</evidence>
<feature type="region of interest" description="Disordered" evidence="1">
    <location>
        <begin position="187"/>
        <end position="211"/>
    </location>
</feature>
<feature type="region of interest" description="Disordered" evidence="1">
    <location>
        <begin position="57"/>
        <end position="117"/>
    </location>
</feature>
<feature type="region of interest" description="Disordered" evidence="1">
    <location>
        <begin position="1"/>
        <end position="39"/>
    </location>
</feature>
<feature type="compositionally biased region" description="Low complexity" evidence="1">
    <location>
        <begin position="1"/>
        <end position="25"/>
    </location>
</feature>
<dbReference type="InterPro" id="IPR025510">
    <property type="entry name" value="DUF4397"/>
</dbReference>
<sequence length="438" mass="45462">MAAATGRRTGTTRCSCSRCATPTRTRAGKPRRRSSRGSTCACRTVVRARRWRACAGPSAGSAAWCPACRPGSRRSSRRAARRRARAPHDKPARPSVRTQDGAPHSGPSRHPPVKPVRASAAAAALICTLVAGARRRDRAPRFRAAPTTPGTTPTFVEAPVKKLTVAPLLALLVASVALTGCGKDGANPMAPSSPAPASGDEFSVERARAEAGPAPATAAGASFGVSRILFVHASPDAPAVDINLGWQPVARDLAFPNNTPYRYTWSGARTVKVNVANTATTVISARVTLAPRTYYSVFAVNEVAKIEPLVLVDDLTRPAPGNAHVRFIHLSPNAPAVDVALANGGPVVFGNRSFKNATAFTPLPAGTYDLEVRLAGTGTVVLPLPGITLRDGVIYTVFARGFVGGTGAQALGAQILSNTAARGGWSPFVAEPVADGGL</sequence>
<proteinExistence type="predicted"/>
<protein>
    <submittedName>
        <fullName evidence="3">DUF4397 domain-containing protein</fullName>
    </submittedName>
</protein>
<feature type="compositionally biased region" description="Basic residues" evidence="1">
    <location>
        <begin position="26"/>
        <end position="35"/>
    </location>
</feature>
<gene>
    <name evidence="3" type="ORF">ENR23_03330</name>
</gene>
<dbReference type="EMBL" id="DSQF01000004">
    <property type="protein sequence ID" value="HGZ42454.1"/>
    <property type="molecule type" value="Genomic_DNA"/>
</dbReference>
<dbReference type="AlphaFoldDB" id="A0A832I2K6"/>
<comment type="caution">
    <text evidence="3">The sequence shown here is derived from an EMBL/GenBank/DDBJ whole genome shotgun (WGS) entry which is preliminary data.</text>
</comment>
<evidence type="ECO:0000313" key="3">
    <source>
        <dbReference type="EMBL" id="HGZ42454.1"/>
    </source>
</evidence>
<accession>A0A832I2K6</accession>
<reference evidence="3" key="1">
    <citation type="journal article" date="2020" name="mSystems">
        <title>Genome- and Community-Level Interaction Insights into Carbon Utilization and Element Cycling Functions of Hydrothermarchaeota in Hydrothermal Sediment.</title>
        <authorList>
            <person name="Zhou Z."/>
            <person name="Liu Y."/>
            <person name="Xu W."/>
            <person name="Pan J."/>
            <person name="Luo Z.H."/>
            <person name="Li M."/>
        </authorList>
    </citation>
    <scope>NUCLEOTIDE SEQUENCE [LARGE SCALE GENOMIC DNA]</scope>
    <source>
        <strain evidence="3">SpSt-381</strain>
    </source>
</reference>
<feature type="domain" description="DUF4397" evidence="2">
    <location>
        <begin position="227"/>
        <end position="340"/>
    </location>
</feature>
<organism evidence="3">
    <name type="scientific">Eiseniibacteriota bacterium</name>
    <dbReference type="NCBI Taxonomy" id="2212470"/>
    <lineage>
        <taxon>Bacteria</taxon>
        <taxon>Candidatus Eiseniibacteriota</taxon>
    </lineage>
</organism>
<feature type="compositionally biased region" description="Basic residues" evidence="1">
    <location>
        <begin position="71"/>
        <end position="85"/>
    </location>
</feature>